<evidence type="ECO:0000313" key="3">
    <source>
        <dbReference type="Proteomes" id="UP000186817"/>
    </source>
</evidence>
<feature type="region of interest" description="Disordered" evidence="1">
    <location>
        <begin position="1"/>
        <end position="26"/>
    </location>
</feature>
<comment type="caution">
    <text evidence="2">The sequence shown here is derived from an EMBL/GenBank/DDBJ whole genome shotgun (WGS) entry which is preliminary data.</text>
</comment>
<dbReference type="AlphaFoldDB" id="A0A1Q9EEJ7"/>
<proteinExistence type="predicted"/>
<dbReference type="EMBL" id="LSRX01000173">
    <property type="protein sequence ID" value="OLQ05864.1"/>
    <property type="molecule type" value="Genomic_DNA"/>
</dbReference>
<gene>
    <name evidence="2" type="ORF">AK812_SmicGene10918</name>
</gene>
<feature type="compositionally biased region" description="Basic and acidic residues" evidence="1">
    <location>
        <begin position="7"/>
        <end position="26"/>
    </location>
</feature>
<organism evidence="2 3">
    <name type="scientific">Symbiodinium microadriaticum</name>
    <name type="common">Dinoflagellate</name>
    <name type="synonym">Zooxanthella microadriatica</name>
    <dbReference type="NCBI Taxonomy" id="2951"/>
    <lineage>
        <taxon>Eukaryota</taxon>
        <taxon>Sar</taxon>
        <taxon>Alveolata</taxon>
        <taxon>Dinophyceae</taxon>
        <taxon>Suessiales</taxon>
        <taxon>Symbiodiniaceae</taxon>
        <taxon>Symbiodinium</taxon>
    </lineage>
</organism>
<evidence type="ECO:0000313" key="2">
    <source>
        <dbReference type="EMBL" id="OLQ05864.1"/>
    </source>
</evidence>
<accession>A0A1Q9EEJ7</accession>
<protein>
    <submittedName>
        <fullName evidence="2">Uncharacterized protein</fullName>
    </submittedName>
</protein>
<evidence type="ECO:0000256" key="1">
    <source>
        <dbReference type="SAM" id="MobiDB-lite"/>
    </source>
</evidence>
<sequence length="80" mass="9164">MGGMDPYDMRPRSNKERGFRSPADRNHGGALWAMAGRRGGWLLISWALVRLSEGFYLPGLSPVEYQQDVLWGQRAHYLRT</sequence>
<name>A0A1Q9EEJ7_SYMMI</name>
<dbReference type="Proteomes" id="UP000186817">
    <property type="component" value="Unassembled WGS sequence"/>
</dbReference>
<keyword evidence="3" id="KW-1185">Reference proteome</keyword>
<reference evidence="2 3" key="1">
    <citation type="submission" date="2016-02" db="EMBL/GenBank/DDBJ databases">
        <title>Genome analysis of coral dinoflagellate symbionts highlights evolutionary adaptations to a symbiotic lifestyle.</title>
        <authorList>
            <person name="Aranda M."/>
            <person name="Li Y."/>
            <person name="Liew Y.J."/>
            <person name="Baumgarten S."/>
            <person name="Simakov O."/>
            <person name="Wilson M."/>
            <person name="Piel J."/>
            <person name="Ashoor H."/>
            <person name="Bougouffa S."/>
            <person name="Bajic V.B."/>
            <person name="Ryu T."/>
            <person name="Ravasi T."/>
            <person name="Bayer T."/>
            <person name="Micklem G."/>
            <person name="Kim H."/>
            <person name="Bhak J."/>
            <person name="Lajeunesse T.C."/>
            <person name="Voolstra C.R."/>
        </authorList>
    </citation>
    <scope>NUCLEOTIDE SEQUENCE [LARGE SCALE GENOMIC DNA]</scope>
    <source>
        <strain evidence="2 3">CCMP2467</strain>
    </source>
</reference>